<evidence type="ECO:0000259" key="6">
    <source>
        <dbReference type="Pfam" id="PF15908"/>
    </source>
</evidence>
<dbReference type="Proteomes" id="UP000626109">
    <property type="component" value="Unassembled WGS sequence"/>
</dbReference>
<keyword evidence="3" id="KW-0206">Cytoskeleton</keyword>
<evidence type="ECO:0000256" key="2">
    <source>
        <dbReference type="ARBA" id="ARBA00022490"/>
    </source>
</evidence>
<keyword evidence="2" id="KW-0963">Cytoplasm</keyword>
<organism evidence="7 8">
    <name type="scientific">Polarella glacialis</name>
    <name type="common">Dinoflagellate</name>
    <dbReference type="NCBI Taxonomy" id="89957"/>
    <lineage>
        <taxon>Eukaryota</taxon>
        <taxon>Sar</taxon>
        <taxon>Alveolata</taxon>
        <taxon>Dinophyceae</taxon>
        <taxon>Suessiales</taxon>
        <taxon>Suessiaceae</taxon>
        <taxon>Polarella</taxon>
    </lineage>
</organism>
<feature type="domain" description="Hyaluronan-mediated motility receptor C-terminal" evidence="6">
    <location>
        <begin position="11"/>
        <end position="115"/>
    </location>
</feature>
<dbReference type="EMBL" id="CAJNNW010028168">
    <property type="protein sequence ID" value="CAE8694948.1"/>
    <property type="molecule type" value="Genomic_DNA"/>
</dbReference>
<name>A0A813K849_POLGL</name>
<gene>
    <name evidence="7" type="ORF">PGLA2088_LOCUS29103</name>
</gene>
<evidence type="ECO:0000256" key="3">
    <source>
        <dbReference type="ARBA" id="ARBA00023212"/>
    </source>
</evidence>
<evidence type="ECO:0000256" key="1">
    <source>
        <dbReference type="ARBA" id="ARBA00004186"/>
    </source>
</evidence>
<dbReference type="GO" id="GO:0005819">
    <property type="term" value="C:spindle"/>
    <property type="evidence" value="ECO:0007669"/>
    <property type="project" value="UniProtKB-SubCell"/>
</dbReference>
<evidence type="ECO:0000256" key="4">
    <source>
        <dbReference type="SAM" id="Coils"/>
    </source>
</evidence>
<comment type="subcellular location">
    <subcellularLocation>
        <location evidence="1">Cytoplasm</location>
        <location evidence="1">Cytoskeleton</location>
        <location evidence="1">Spindle</location>
    </subcellularLocation>
</comment>
<dbReference type="AlphaFoldDB" id="A0A813K849"/>
<reference evidence="7" key="1">
    <citation type="submission" date="2021-02" db="EMBL/GenBank/DDBJ databases">
        <authorList>
            <person name="Dougan E. K."/>
            <person name="Rhodes N."/>
            <person name="Thang M."/>
            <person name="Chan C."/>
        </authorList>
    </citation>
    <scope>NUCLEOTIDE SEQUENCE</scope>
</reference>
<feature type="compositionally biased region" description="Basic residues" evidence="5">
    <location>
        <begin position="291"/>
        <end position="301"/>
    </location>
</feature>
<dbReference type="Pfam" id="PF15908">
    <property type="entry name" value="HMMR_C"/>
    <property type="match status" value="1"/>
</dbReference>
<sequence length="326" mass="36274">MAEEAKSEGLRTRRKTEDLEASQQDFEDQRRQNRELLDTMKAYQQDLQRLEAENLALREAEAVREASIDKEMERQALSAGHINHRQKIQHIIDLKKHNDSLRDDLAKAKRKMAQMQIASRGEYMSTVLAPSGRLSSSSGGVDSARGARDITPMATRRDITPTSARRPALVASFVNGAVRDRRSSWGGPGNSLPIESSSSQPFAEVLSVEEAMRRCSIKERALERVSADYQHLMSLIDRVALSEGDAASGAASNEGASAMLGRLRELALADRERAAALKAASALKGPQASRKSPRKQQPHRTWRCFERRLRTELALTYDARVVQAEV</sequence>
<proteinExistence type="predicted"/>
<protein>
    <recommendedName>
        <fullName evidence="6">Hyaluronan-mediated motility receptor C-terminal domain-containing protein</fullName>
    </recommendedName>
</protein>
<feature type="compositionally biased region" description="Basic and acidic residues" evidence="5">
    <location>
        <begin position="1"/>
        <end position="18"/>
    </location>
</feature>
<evidence type="ECO:0000256" key="5">
    <source>
        <dbReference type="SAM" id="MobiDB-lite"/>
    </source>
</evidence>
<dbReference type="InterPro" id="IPR031794">
    <property type="entry name" value="HMMR_C"/>
</dbReference>
<evidence type="ECO:0000313" key="7">
    <source>
        <dbReference type="EMBL" id="CAE8694948.1"/>
    </source>
</evidence>
<feature type="region of interest" description="Disordered" evidence="5">
    <location>
        <begin position="1"/>
        <end position="31"/>
    </location>
</feature>
<accession>A0A813K849</accession>
<feature type="region of interest" description="Disordered" evidence="5">
    <location>
        <begin position="279"/>
        <end position="301"/>
    </location>
</feature>
<comment type="caution">
    <text evidence="7">The sequence shown here is derived from an EMBL/GenBank/DDBJ whole genome shotgun (WGS) entry which is preliminary data.</text>
</comment>
<evidence type="ECO:0000313" key="8">
    <source>
        <dbReference type="Proteomes" id="UP000626109"/>
    </source>
</evidence>
<keyword evidence="4" id="KW-0175">Coiled coil</keyword>
<feature type="coiled-coil region" evidence="4">
    <location>
        <begin position="91"/>
        <end position="118"/>
    </location>
</feature>